<dbReference type="PANTHER" id="PTHR43447">
    <property type="entry name" value="ALPHA-AMYLASE"/>
    <property type="match status" value="1"/>
</dbReference>
<dbReference type="Gene3D" id="2.60.40.1180">
    <property type="entry name" value="Golgi alpha-mannosidase II"/>
    <property type="match status" value="1"/>
</dbReference>
<feature type="binding site" evidence="8">
    <location>
        <position position="238"/>
    </location>
    <ligand>
        <name>Ca(2+)</name>
        <dbReference type="ChEBI" id="CHEBI:29108"/>
        <label>1</label>
    </ligand>
</feature>
<dbReference type="RefSeq" id="WP_160721124.1">
    <property type="nucleotide sequence ID" value="NZ_SUMG01000008.1"/>
</dbReference>
<evidence type="ECO:0000256" key="6">
    <source>
        <dbReference type="ARBA" id="ARBA00023295"/>
    </source>
</evidence>
<keyword evidence="5" id="KW-0119">Carbohydrate metabolism</keyword>
<evidence type="ECO:0000256" key="7">
    <source>
        <dbReference type="PIRSR" id="PIRSR001021-1"/>
    </source>
</evidence>
<dbReference type="SUPFAM" id="SSF51445">
    <property type="entry name" value="(Trans)glycosidases"/>
    <property type="match status" value="1"/>
</dbReference>
<evidence type="ECO:0000256" key="5">
    <source>
        <dbReference type="ARBA" id="ARBA00023277"/>
    </source>
</evidence>
<comment type="caution">
    <text evidence="10">The sequence shown here is derived from an EMBL/GenBank/DDBJ whole genome shotgun (WGS) entry which is preliminary data.</text>
</comment>
<dbReference type="GO" id="GO:0004556">
    <property type="term" value="F:alpha-amylase activity"/>
    <property type="evidence" value="ECO:0007669"/>
    <property type="project" value="UniProtKB-EC"/>
</dbReference>
<dbReference type="GO" id="GO:0005509">
    <property type="term" value="F:calcium ion binding"/>
    <property type="evidence" value="ECO:0007669"/>
    <property type="project" value="InterPro"/>
</dbReference>
<evidence type="ECO:0000256" key="8">
    <source>
        <dbReference type="PIRSR" id="PIRSR001021-2"/>
    </source>
</evidence>
<dbReference type="EC" id="3.2.1.1" evidence="10"/>
<name>A0AA44BFF2_9CLOT</name>
<dbReference type="InterPro" id="IPR013776">
    <property type="entry name" value="A-amylase_thermo"/>
</dbReference>
<feature type="domain" description="Glycosyl hydrolase family 13 catalytic" evidence="9">
    <location>
        <begin position="6"/>
        <end position="402"/>
    </location>
</feature>
<evidence type="ECO:0000256" key="4">
    <source>
        <dbReference type="ARBA" id="ARBA00022801"/>
    </source>
</evidence>
<keyword evidence="11" id="KW-1185">Reference proteome</keyword>
<comment type="similarity">
    <text evidence="2">Belongs to the glycosyl hydrolase 13 family.</text>
</comment>
<accession>A0AA44BFF2</accession>
<evidence type="ECO:0000259" key="9">
    <source>
        <dbReference type="SMART" id="SM00642"/>
    </source>
</evidence>
<gene>
    <name evidence="10" type="ORF">ISALK_08195</name>
</gene>
<evidence type="ECO:0000313" key="11">
    <source>
        <dbReference type="Proteomes" id="UP000449710"/>
    </source>
</evidence>
<dbReference type="GO" id="GO:0005975">
    <property type="term" value="P:carbohydrate metabolic process"/>
    <property type="evidence" value="ECO:0007669"/>
    <property type="project" value="InterPro"/>
</dbReference>
<feature type="active site" description="Nucleophile" evidence="7">
    <location>
        <position position="234"/>
    </location>
</feature>
<dbReference type="SUPFAM" id="SSF51011">
    <property type="entry name" value="Glycosyl hydrolase domain"/>
    <property type="match status" value="1"/>
</dbReference>
<evidence type="ECO:0000256" key="2">
    <source>
        <dbReference type="ARBA" id="ARBA00008061"/>
    </source>
</evidence>
<dbReference type="PIRSF" id="PIRSF001021">
    <property type="entry name" value="Alph-amls_thrmst"/>
    <property type="match status" value="1"/>
</dbReference>
<dbReference type="NCBIfam" id="NF006969">
    <property type="entry name" value="PRK09441.1-2"/>
    <property type="match status" value="1"/>
</dbReference>
<proteinExistence type="inferred from homology"/>
<reference evidence="10 11" key="1">
    <citation type="submission" date="2019-04" db="EMBL/GenBank/DDBJ databases">
        <title>Isachenkonia alkalipeptolytica gen. nov. sp. nov. a new anaerobic, alkiliphilic organothrophic bacterium capable to reduce synthesized ferrihydrite isolated from a soda lake.</title>
        <authorList>
            <person name="Toshchakov S.V."/>
            <person name="Zavarzina D.G."/>
            <person name="Zhilina T.N."/>
            <person name="Kostrikina N.A."/>
            <person name="Kublanov I.V."/>
        </authorList>
    </citation>
    <scope>NUCLEOTIDE SEQUENCE [LARGE SCALE GENOMIC DNA]</scope>
    <source>
        <strain evidence="10 11">Z-1701</strain>
    </source>
</reference>
<comment type="cofactor">
    <cofactor evidence="1">
        <name>Ca(2+)</name>
        <dbReference type="ChEBI" id="CHEBI:29108"/>
    </cofactor>
</comment>
<evidence type="ECO:0000256" key="1">
    <source>
        <dbReference type="ARBA" id="ARBA00001913"/>
    </source>
</evidence>
<keyword evidence="8" id="KW-0106">Calcium</keyword>
<dbReference type="NCBIfam" id="NF006968">
    <property type="entry name" value="PRK09441.1-1"/>
    <property type="match status" value="1"/>
</dbReference>
<dbReference type="Pfam" id="PF00128">
    <property type="entry name" value="Alpha-amylase"/>
    <property type="match status" value="1"/>
</dbReference>
<dbReference type="CDD" id="cd11318">
    <property type="entry name" value="AmyAc_bac_fung_AmyA"/>
    <property type="match status" value="1"/>
</dbReference>
<dbReference type="InterPro" id="IPR013780">
    <property type="entry name" value="Glyco_hydro_b"/>
</dbReference>
<dbReference type="InterPro" id="IPR006047">
    <property type="entry name" value="GH13_cat_dom"/>
</dbReference>
<feature type="binding site" evidence="8">
    <location>
        <position position="197"/>
    </location>
    <ligand>
        <name>Ca(2+)</name>
        <dbReference type="ChEBI" id="CHEBI:29108"/>
        <label>1</label>
    </ligand>
</feature>
<evidence type="ECO:0000313" key="10">
    <source>
        <dbReference type="EMBL" id="NBG88481.1"/>
    </source>
</evidence>
<feature type="binding site" evidence="8">
    <location>
        <position position="186"/>
    </location>
    <ligand>
        <name>Ca(2+)</name>
        <dbReference type="ChEBI" id="CHEBI:29108"/>
        <label>2</label>
    </ligand>
</feature>
<feature type="binding site" evidence="8">
    <location>
        <position position="106"/>
    </location>
    <ligand>
        <name>Ca(2+)</name>
        <dbReference type="ChEBI" id="CHEBI:29108"/>
        <label>1</label>
    </ligand>
</feature>
<dbReference type="Gene3D" id="3.20.20.80">
    <property type="entry name" value="Glycosidases"/>
    <property type="match status" value="1"/>
</dbReference>
<keyword evidence="4 10" id="KW-0378">Hydrolase</keyword>
<dbReference type="Proteomes" id="UP000449710">
    <property type="component" value="Unassembled WGS sequence"/>
</dbReference>
<dbReference type="EMBL" id="SUMG01000008">
    <property type="protein sequence ID" value="NBG88481.1"/>
    <property type="molecule type" value="Genomic_DNA"/>
</dbReference>
<feature type="binding site" evidence="8">
    <location>
        <position position="205"/>
    </location>
    <ligand>
        <name>Ca(2+)</name>
        <dbReference type="ChEBI" id="CHEBI:29108"/>
        <label>2</label>
    </ligand>
</feature>
<protein>
    <submittedName>
        <fullName evidence="10">Alpha-amylase</fullName>
        <ecNumber evidence="10">3.2.1.1</ecNumber>
    </submittedName>
</protein>
<feature type="active site" description="Proton donor" evidence="7">
    <location>
        <position position="264"/>
    </location>
</feature>
<keyword evidence="6 10" id="KW-0326">Glycosidase</keyword>
<evidence type="ECO:0000256" key="3">
    <source>
        <dbReference type="ARBA" id="ARBA00022723"/>
    </source>
</evidence>
<dbReference type="AlphaFoldDB" id="A0AA44BFF2"/>
<dbReference type="InterPro" id="IPR017853">
    <property type="entry name" value="GH"/>
</dbReference>
<keyword evidence="3 8" id="KW-0479">Metal-binding</keyword>
<dbReference type="SMART" id="SM00642">
    <property type="entry name" value="Aamy"/>
    <property type="match status" value="1"/>
</dbReference>
<dbReference type="Gene3D" id="2.40.30.140">
    <property type="match status" value="1"/>
</dbReference>
<organism evidence="10 11">
    <name type="scientific">Isachenkonia alkalipeptolytica</name>
    <dbReference type="NCBI Taxonomy" id="2565777"/>
    <lineage>
        <taxon>Bacteria</taxon>
        <taxon>Bacillati</taxon>
        <taxon>Bacillota</taxon>
        <taxon>Clostridia</taxon>
        <taxon>Eubacteriales</taxon>
        <taxon>Clostridiaceae</taxon>
        <taxon>Isachenkonia</taxon>
    </lineage>
</organism>
<sequence>MTEKNGVMLQAFHWYTQGDGWLWNWLQKEATSLAEAGFTAIWLPPAYKGAGGGFDVGYGVYDLFDLGEFEQKGTVATKYGSKEDYIKGIKKAQKAGMEVYGDIVLNHRLGADHAEEFYGVPINPENRREAIGKKHKIRAWTHFSFPGRKGEYSELNWHWWHFNAVDYSALDEERDAIYLIEGKTFDDDVAKEKGNYDYLMGCNLDLNSPDVEKELIHWGKWYLDTTGIDGFRFDAVKHVKSKFFLKWLHTMRKHKNRNLFAVGEYWSKDLRELCDFIDDTQENIMLFDVNLHYNFVKVSKDPENFDIRKIFQHTLMKNASHLAATFVSNHDSQPLQSLESVVEPWFVPLAYGIILLRREGYPTVFIADYHGAKYKDQGHDGKEYEIELVSHQWMINKFLYARKNYAYGDQDNYSDQKNLLAWTRKGSRDNSGGLAVLISTGENRKLSMKMPLGNKVYKDLTEHIDKRVKTDEMGWGVFSVKKKSISVWVLDS</sequence>